<dbReference type="AlphaFoldDB" id="A0A9W6CP22"/>
<name>A0A9W6CP22_XANFL</name>
<evidence type="ECO:0000313" key="6">
    <source>
        <dbReference type="Proteomes" id="UP001245370"/>
    </source>
</evidence>
<dbReference type="GeneID" id="95763929"/>
<sequence length="217" mass="24784">MDKTTEAPKTAPTIYRARPRERGTIVRCPTKPVRAELLLEFAGDLEWYVIRVAPQKEFVVQELLSRKGIVTYCPSDSRWRRKTRFQKAKQLIPYPLMPSYVFAGFVPGVPAWLDLFSIGPVLGCVGVHGEPRRVRPEGMKKLIGSYRNGLVRPDEEQFMKTWREYKRGDLVRISQGPFEGIVVPVVEVKGPNAKILLQMFGSEREEAIETWKLEPAA</sequence>
<dbReference type="EMBL" id="BSDO01000004">
    <property type="protein sequence ID" value="GLI23472.1"/>
    <property type="molecule type" value="Genomic_DNA"/>
</dbReference>
<keyword evidence="6" id="KW-1185">Reference proteome</keyword>
<evidence type="ECO:0000259" key="2">
    <source>
        <dbReference type="Pfam" id="PF02357"/>
    </source>
</evidence>
<dbReference type="Pfam" id="PF02357">
    <property type="entry name" value="NusG"/>
    <property type="match status" value="1"/>
</dbReference>
<gene>
    <name evidence="4" type="ORF">GGQ86_002989</name>
    <name evidence="3" type="ORF">XFLAVUS301_31460</name>
</gene>
<dbReference type="Proteomes" id="UP001245370">
    <property type="component" value="Unassembled WGS sequence"/>
</dbReference>
<dbReference type="Gene3D" id="3.30.70.940">
    <property type="entry name" value="NusG, N-terminal domain"/>
    <property type="match status" value="1"/>
</dbReference>
<protein>
    <submittedName>
        <fullName evidence="4">Transcription antitermination factor NusG</fullName>
    </submittedName>
</protein>
<evidence type="ECO:0000313" key="5">
    <source>
        <dbReference type="Proteomes" id="UP001144397"/>
    </source>
</evidence>
<comment type="caution">
    <text evidence="3">The sequence shown here is derived from an EMBL/GenBank/DDBJ whole genome shotgun (WGS) entry which is preliminary data.</text>
</comment>
<accession>A0A9W6CP22</accession>
<keyword evidence="1" id="KW-0804">Transcription</keyword>
<evidence type="ECO:0000313" key="4">
    <source>
        <dbReference type="EMBL" id="MDR6334507.1"/>
    </source>
</evidence>
<proteinExistence type="predicted"/>
<dbReference type="InterPro" id="IPR036735">
    <property type="entry name" value="NGN_dom_sf"/>
</dbReference>
<dbReference type="SUPFAM" id="SSF82679">
    <property type="entry name" value="N-utilization substance G protein NusG, N-terminal domain"/>
    <property type="match status" value="1"/>
</dbReference>
<dbReference type="CDD" id="cd06091">
    <property type="entry name" value="KOW_NusG"/>
    <property type="match status" value="1"/>
</dbReference>
<reference evidence="3" key="1">
    <citation type="submission" date="2022-12" db="EMBL/GenBank/DDBJ databases">
        <title>Reference genome sequencing for broad-spectrum identification of bacterial and archaeal isolates by mass spectrometry.</title>
        <authorList>
            <person name="Sekiguchi Y."/>
            <person name="Tourlousse D.M."/>
        </authorList>
    </citation>
    <scope>NUCLEOTIDE SEQUENCE</scope>
    <source>
        <strain evidence="3">301</strain>
    </source>
</reference>
<dbReference type="InterPro" id="IPR006645">
    <property type="entry name" value="NGN-like_dom"/>
</dbReference>
<dbReference type="RefSeq" id="WP_281808318.1">
    <property type="nucleotide sequence ID" value="NZ_BSDO01000004.1"/>
</dbReference>
<dbReference type="Proteomes" id="UP001144397">
    <property type="component" value="Unassembled WGS sequence"/>
</dbReference>
<feature type="domain" description="NusG-like N-terminal" evidence="2">
    <location>
        <begin position="46"/>
        <end position="142"/>
    </location>
</feature>
<reference evidence="4 6" key="2">
    <citation type="submission" date="2023-07" db="EMBL/GenBank/DDBJ databases">
        <title>Genomic Encyclopedia of Type Strains, Phase IV (KMG-IV): sequencing the most valuable type-strain genomes for metagenomic binning, comparative biology and taxonomic classification.</title>
        <authorList>
            <person name="Goeker M."/>
        </authorList>
    </citation>
    <scope>NUCLEOTIDE SEQUENCE [LARGE SCALE GENOMIC DNA]</scope>
    <source>
        <strain evidence="4 6">DSM 338</strain>
    </source>
</reference>
<organism evidence="3 5">
    <name type="scientific">Xanthobacter flavus</name>
    <dbReference type="NCBI Taxonomy" id="281"/>
    <lineage>
        <taxon>Bacteria</taxon>
        <taxon>Pseudomonadati</taxon>
        <taxon>Pseudomonadota</taxon>
        <taxon>Alphaproteobacteria</taxon>
        <taxon>Hyphomicrobiales</taxon>
        <taxon>Xanthobacteraceae</taxon>
        <taxon>Xanthobacter</taxon>
    </lineage>
</organism>
<dbReference type="GO" id="GO:0006354">
    <property type="term" value="P:DNA-templated transcription elongation"/>
    <property type="evidence" value="ECO:0007669"/>
    <property type="project" value="InterPro"/>
</dbReference>
<evidence type="ECO:0000313" key="3">
    <source>
        <dbReference type="EMBL" id="GLI23472.1"/>
    </source>
</evidence>
<evidence type="ECO:0000256" key="1">
    <source>
        <dbReference type="ARBA" id="ARBA00023163"/>
    </source>
</evidence>
<dbReference type="EMBL" id="JAVDPY010000005">
    <property type="protein sequence ID" value="MDR6334507.1"/>
    <property type="molecule type" value="Genomic_DNA"/>
</dbReference>